<dbReference type="EMBL" id="LHXR01000040">
    <property type="protein sequence ID" value="KXA97183.1"/>
    <property type="molecule type" value="Genomic_DNA"/>
</dbReference>
<accession>A0A133USL5</accession>
<protein>
    <submittedName>
        <fullName evidence="1">Uncharacterized protein</fullName>
    </submittedName>
</protein>
<evidence type="ECO:0000313" key="1">
    <source>
        <dbReference type="EMBL" id="KXA97183.1"/>
    </source>
</evidence>
<comment type="caution">
    <text evidence="1">The sequence shown here is derived from an EMBL/GenBank/DDBJ whole genome shotgun (WGS) entry which is preliminary data.</text>
</comment>
<evidence type="ECO:0000313" key="2">
    <source>
        <dbReference type="Proteomes" id="UP000070463"/>
    </source>
</evidence>
<reference evidence="1 2" key="1">
    <citation type="journal article" date="2016" name="Sci. Rep.">
        <title>Metabolic traits of an uncultured archaeal lineage -MSBL1- from brine pools of the Red Sea.</title>
        <authorList>
            <person name="Mwirichia R."/>
            <person name="Alam I."/>
            <person name="Rashid M."/>
            <person name="Vinu M."/>
            <person name="Ba-Alawi W."/>
            <person name="Anthony Kamau A."/>
            <person name="Kamanda Ngugi D."/>
            <person name="Goker M."/>
            <person name="Klenk H.P."/>
            <person name="Bajic V."/>
            <person name="Stingl U."/>
        </authorList>
    </citation>
    <scope>NUCLEOTIDE SEQUENCE [LARGE SCALE GENOMIC DNA]</scope>
    <source>
        <strain evidence="1">SCGC-AAA259I09</strain>
    </source>
</reference>
<name>A0A133USL5_9EURY</name>
<sequence length="84" mass="9796">MGPDPTGGLDEPTQKVIGKRKYRFDGRKERERYKLCWSARSVVYPELVMKQHHNVQYEPVQLLSFLSHAAFTNDFVNDAAEREL</sequence>
<keyword evidence="2" id="KW-1185">Reference proteome</keyword>
<dbReference type="AlphaFoldDB" id="A0A133USL5"/>
<dbReference type="Proteomes" id="UP000070463">
    <property type="component" value="Unassembled WGS sequence"/>
</dbReference>
<proteinExistence type="predicted"/>
<organism evidence="1 2">
    <name type="scientific">candidate division MSBL1 archaeon SCGC-AAA259I09</name>
    <dbReference type="NCBI Taxonomy" id="1698267"/>
    <lineage>
        <taxon>Archaea</taxon>
        <taxon>Methanobacteriati</taxon>
        <taxon>Methanobacteriota</taxon>
        <taxon>candidate division MSBL1</taxon>
    </lineage>
</organism>
<gene>
    <name evidence="1" type="ORF">AKJ37_03480</name>
</gene>